<reference evidence="6" key="1">
    <citation type="submission" date="2016-10" db="EMBL/GenBank/DDBJ databases">
        <authorList>
            <person name="Varghese N."/>
            <person name="Submissions S."/>
        </authorList>
    </citation>
    <scope>NUCLEOTIDE SEQUENCE [LARGE SCALE GENOMIC DNA]</scope>
    <source>
        <strain evidence="6">DSM 1565</strain>
    </source>
</reference>
<dbReference type="Gene3D" id="3.30.450.90">
    <property type="match status" value="1"/>
</dbReference>
<feature type="domain" description="Bacterial type II secretion system protein E" evidence="4">
    <location>
        <begin position="377"/>
        <end position="391"/>
    </location>
</feature>
<dbReference type="GO" id="GO:0016887">
    <property type="term" value="F:ATP hydrolysis activity"/>
    <property type="evidence" value="ECO:0007669"/>
    <property type="project" value="TreeGrafter"/>
</dbReference>
<dbReference type="InterPro" id="IPR027417">
    <property type="entry name" value="P-loop_NTPase"/>
</dbReference>
<dbReference type="STRING" id="51670.SAMN04488557_1997"/>
<evidence type="ECO:0000256" key="2">
    <source>
        <dbReference type="ARBA" id="ARBA00022741"/>
    </source>
</evidence>
<dbReference type="FunFam" id="3.40.50.300:FF:000398">
    <property type="entry name" value="Type IV pilus assembly ATPase PilB"/>
    <property type="match status" value="1"/>
</dbReference>
<comment type="similarity">
    <text evidence="1">Belongs to the GSP E family.</text>
</comment>
<dbReference type="PANTHER" id="PTHR30258">
    <property type="entry name" value="TYPE II SECRETION SYSTEM PROTEIN GSPE-RELATED"/>
    <property type="match status" value="1"/>
</dbReference>
<dbReference type="Gene3D" id="3.40.50.300">
    <property type="entry name" value="P-loop containing nucleotide triphosphate hydrolases"/>
    <property type="match status" value="1"/>
</dbReference>
<dbReference type="SMART" id="SM00382">
    <property type="entry name" value="AAA"/>
    <property type="match status" value="1"/>
</dbReference>
<dbReference type="Pfam" id="PF05157">
    <property type="entry name" value="MshEN"/>
    <property type="match status" value="1"/>
</dbReference>
<dbReference type="InterPro" id="IPR007831">
    <property type="entry name" value="T2SS_GspE_N"/>
</dbReference>
<proteinExistence type="inferred from homology"/>
<gene>
    <name evidence="5" type="ORF">SAMN04488557_1997</name>
</gene>
<accession>A0A1I7NFK9</accession>
<keyword evidence="3" id="KW-0067">ATP-binding</keyword>
<dbReference type="SUPFAM" id="SSF160246">
    <property type="entry name" value="EspE N-terminal domain-like"/>
    <property type="match status" value="1"/>
</dbReference>
<dbReference type="GO" id="GO:0005886">
    <property type="term" value="C:plasma membrane"/>
    <property type="evidence" value="ECO:0007669"/>
    <property type="project" value="TreeGrafter"/>
</dbReference>
<keyword evidence="2" id="KW-0547">Nucleotide-binding</keyword>
<evidence type="ECO:0000259" key="4">
    <source>
        <dbReference type="PROSITE" id="PS00662"/>
    </source>
</evidence>
<dbReference type="Pfam" id="PF00437">
    <property type="entry name" value="T2SSE"/>
    <property type="match status" value="1"/>
</dbReference>
<dbReference type="OrthoDB" id="9804785at2"/>
<dbReference type="RefSeq" id="WP_092867533.1">
    <property type="nucleotide sequence ID" value="NZ_FPCH01000002.1"/>
</dbReference>
<dbReference type="InterPro" id="IPR003593">
    <property type="entry name" value="AAA+_ATPase"/>
</dbReference>
<dbReference type="Proteomes" id="UP000199423">
    <property type="component" value="Unassembled WGS sequence"/>
</dbReference>
<dbReference type="GO" id="GO:0005524">
    <property type="term" value="F:ATP binding"/>
    <property type="evidence" value="ECO:0007669"/>
    <property type="project" value="UniProtKB-KW"/>
</dbReference>
<dbReference type="SUPFAM" id="SSF52540">
    <property type="entry name" value="P-loop containing nucleoside triphosphate hydrolases"/>
    <property type="match status" value="1"/>
</dbReference>
<dbReference type="EMBL" id="FPCH01000002">
    <property type="protein sequence ID" value="SFV33454.1"/>
    <property type="molecule type" value="Genomic_DNA"/>
</dbReference>
<dbReference type="CDD" id="cd01129">
    <property type="entry name" value="PulE-GspE-like"/>
    <property type="match status" value="1"/>
</dbReference>
<dbReference type="PANTHER" id="PTHR30258:SF2">
    <property type="entry name" value="COMG OPERON PROTEIN 1"/>
    <property type="match status" value="1"/>
</dbReference>
<dbReference type="FunFam" id="3.30.450.90:FF:000001">
    <property type="entry name" value="Type II secretion system ATPase GspE"/>
    <property type="match status" value="1"/>
</dbReference>
<organism evidence="5 6">
    <name type="scientific">Hyphomicrobium facile</name>
    <dbReference type="NCBI Taxonomy" id="51670"/>
    <lineage>
        <taxon>Bacteria</taxon>
        <taxon>Pseudomonadati</taxon>
        <taxon>Pseudomonadota</taxon>
        <taxon>Alphaproteobacteria</taxon>
        <taxon>Hyphomicrobiales</taxon>
        <taxon>Hyphomicrobiaceae</taxon>
        <taxon>Hyphomicrobium</taxon>
    </lineage>
</organism>
<dbReference type="Gene3D" id="3.30.300.160">
    <property type="entry name" value="Type II secretion system, protein E, N-terminal domain"/>
    <property type="match status" value="1"/>
</dbReference>
<dbReference type="AlphaFoldDB" id="A0A1I7NFK9"/>
<sequence>MNIAYTPTLEEYLLDRSLVTRPLLDKVERLKKETGCSTCSALRRLSALPPEALLKALSDFHGIPVLQEADWQQQSPLSGSIAPAFLRECQVFPVSETAEGVVLAMQDPEDAYAIQAIALALGRTVIPRLASAEDIQSAIERSLRDRDVPSVWSDASAPEASSDDIDDLRDMALGAPVVRFVNQLIQDAVHSRATDIHIEPFEGRIAVRLRVDGMLRDVPPPPASNGKAIASRIKILSGLNIAERRVPQDGRARVRINQTKLDLRVATMPTVHGEAIAIRLLDNVRRSLDLEKLGFNARDKAIIGNHLAAPYGLILVTGPTGSGKTTTLATALALLNGGQRKIVTVEDPIEYEIDGVNQSQVKPAVGLTFASALRSFLRHDPDVMMVGEMRDGETASIAIHAALTGHLVLSTLHTNTAAGAVPRLLDMGIDAFLLASSLRCVIGQRLVRVLCNHCKRQVEGEPDLALVRRMGLDPASREARLQWQRTGCDRCFGTGYTDRIVISEVLDIDDTIRSLIRPDANPAEIEAAACRKGMTPMIVDGYDKCLKGLTTPEEVRRVALDA</sequence>
<evidence type="ECO:0000313" key="6">
    <source>
        <dbReference type="Proteomes" id="UP000199423"/>
    </source>
</evidence>
<evidence type="ECO:0000256" key="1">
    <source>
        <dbReference type="ARBA" id="ARBA00006611"/>
    </source>
</evidence>
<protein>
    <submittedName>
        <fullName evidence="5">General secretion pathway protein E</fullName>
    </submittedName>
</protein>
<name>A0A1I7NFK9_9HYPH</name>
<keyword evidence="6" id="KW-1185">Reference proteome</keyword>
<dbReference type="PROSITE" id="PS00662">
    <property type="entry name" value="T2SP_E"/>
    <property type="match status" value="1"/>
</dbReference>
<dbReference type="InterPro" id="IPR037257">
    <property type="entry name" value="T2SS_E_N_sf"/>
</dbReference>
<dbReference type="InterPro" id="IPR001482">
    <property type="entry name" value="T2SS/T4SS_dom"/>
</dbReference>
<evidence type="ECO:0000256" key="3">
    <source>
        <dbReference type="ARBA" id="ARBA00022840"/>
    </source>
</evidence>
<evidence type="ECO:0000313" key="5">
    <source>
        <dbReference type="EMBL" id="SFV33454.1"/>
    </source>
</evidence>